<dbReference type="EMBL" id="OZ034822">
    <property type="protein sequence ID" value="CAL1410620.1"/>
    <property type="molecule type" value="Genomic_DNA"/>
</dbReference>
<keyword evidence="1" id="KW-1133">Transmembrane helix</keyword>
<feature type="transmembrane region" description="Helical" evidence="1">
    <location>
        <begin position="21"/>
        <end position="41"/>
    </location>
</feature>
<dbReference type="Proteomes" id="UP001497516">
    <property type="component" value="Chromosome 9"/>
</dbReference>
<keyword evidence="1" id="KW-0472">Membrane</keyword>
<evidence type="ECO:0000313" key="2">
    <source>
        <dbReference type="EMBL" id="CAL1410620.1"/>
    </source>
</evidence>
<feature type="transmembrane region" description="Helical" evidence="1">
    <location>
        <begin position="47"/>
        <end position="68"/>
    </location>
</feature>
<dbReference type="AlphaFoldDB" id="A0AAV2GML8"/>
<evidence type="ECO:0000256" key="1">
    <source>
        <dbReference type="SAM" id="Phobius"/>
    </source>
</evidence>
<name>A0AAV2GML8_9ROSI</name>
<accession>A0AAV2GML8</accession>
<evidence type="ECO:0008006" key="4">
    <source>
        <dbReference type="Google" id="ProtNLM"/>
    </source>
</evidence>
<keyword evidence="3" id="KW-1185">Reference proteome</keyword>
<protein>
    <recommendedName>
        <fullName evidence="4">Transmembrane protein</fullName>
    </recommendedName>
</protein>
<proteinExistence type="predicted"/>
<evidence type="ECO:0000313" key="3">
    <source>
        <dbReference type="Proteomes" id="UP001497516"/>
    </source>
</evidence>
<sequence length="142" mass="15550">MWGEGSQLQSNKKAMTIQLPRLCYCYIVVYLFLFFAVINTFCFSVSTVAASVAVAVAGGGIYSAKCACRRSYARRRRPSVGSTPRPSILNLMSSLVSPISPPSNNGGIATINLQVQRHEEIERSSLAYVLHTCVINFSTHEV</sequence>
<keyword evidence="1" id="KW-0812">Transmembrane</keyword>
<organism evidence="2 3">
    <name type="scientific">Linum trigynum</name>
    <dbReference type="NCBI Taxonomy" id="586398"/>
    <lineage>
        <taxon>Eukaryota</taxon>
        <taxon>Viridiplantae</taxon>
        <taxon>Streptophyta</taxon>
        <taxon>Embryophyta</taxon>
        <taxon>Tracheophyta</taxon>
        <taxon>Spermatophyta</taxon>
        <taxon>Magnoliopsida</taxon>
        <taxon>eudicotyledons</taxon>
        <taxon>Gunneridae</taxon>
        <taxon>Pentapetalae</taxon>
        <taxon>rosids</taxon>
        <taxon>fabids</taxon>
        <taxon>Malpighiales</taxon>
        <taxon>Linaceae</taxon>
        <taxon>Linum</taxon>
    </lineage>
</organism>
<reference evidence="2 3" key="1">
    <citation type="submission" date="2024-04" db="EMBL/GenBank/DDBJ databases">
        <authorList>
            <person name="Fracassetti M."/>
        </authorList>
    </citation>
    <scope>NUCLEOTIDE SEQUENCE [LARGE SCALE GENOMIC DNA]</scope>
</reference>
<gene>
    <name evidence="2" type="ORF">LTRI10_LOCUS50023</name>
</gene>